<reference evidence="1" key="1">
    <citation type="submission" date="2020-04" db="EMBL/GenBank/DDBJ databases">
        <authorList>
            <person name="Alioto T."/>
            <person name="Alioto T."/>
            <person name="Gomez Garrido J."/>
        </authorList>
    </citation>
    <scope>NUCLEOTIDE SEQUENCE</scope>
    <source>
        <strain evidence="1">A484AB</strain>
    </source>
</reference>
<organism evidence="1 2">
    <name type="scientific">Paramuricea clavata</name>
    <name type="common">Red gorgonian</name>
    <name type="synonym">Violescent sea-whip</name>
    <dbReference type="NCBI Taxonomy" id="317549"/>
    <lineage>
        <taxon>Eukaryota</taxon>
        <taxon>Metazoa</taxon>
        <taxon>Cnidaria</taxon>
        <taxon>Anthozoa</taxon>
        <taxon>Octocorallia</taxon>
        <taxon>Malacalcyonacea</taxon>
        <taxon>Plexauridae</taxon>
        <taxon>Paramuricea</taxon>
    </lineage>
</organism>
<gene>
    <name evidence="1" type="ORF">PACLA_8A015884</name>
</gene>
<keyword evidence="2" id="KW-1185">Reference proteome</keyword>
<comment type="caution">
    <text evidence="1">The sequence shown here is derived from an EMBL/GenBank/DDBJ whole genome shotgun (WGS) entry which is preliminary data.</text>
</comment>
<dbReference type="OrthoDB" id="6020240at2759"/>
<dbReference type="AlphaFoldDB" id="A0A6S7JBZ1"/>
<dbReference type="Proteomes" id="UP001152795">
    <property type="component" value="Unassembled WGS sequence"/>
</dbReference>
<dbReference type="Gene3D" id="3.30.40.10">
    <property type="entry name" value="Zinc/RING finger domain, C3HC4 (zinc finger)"/>
    <property type="match status" value="1"/>
</dbReference>
<dbReference type="SUPFAM" id="SSF57850">
    <property type="entry name" value="RING/U-box"/>
    <property type="match status" value="1"/>
</dbReference>
<dbReference type="EMBL" id="CACRXK020014865">
    <property type="protein sequence ID" value="CAB4027544.1"/>
    <property type="molecule type" value="Genomic_DNA"/>
</dbReference>
<evidence type="ECO:0000313" key="1">
    <source>
        <dbReference type="EMBL" id="CAB4027544.1"/>
    </source>
</evidence>
<name>A0A6S7JBZ1_PARCT</name>
<protein>
    <submittedName>
        <fullName evidence="1">Uncharacterized protein</fullName>
    </submittedName>
</protein>
<dbReference type="InterPro" id="IPR013083">
    <property type="entry name" value="Znf_RING/FYVE/PHD"/>
</dbReference>
<sequence length="126" mass="13543">MADVVKAIYTSIAKQSDQSRETYVEGVGNEVLIGIGASLAIFIPVVISVLVKRSYGVRIHPDEAENVQAARETLGVGGNTGNNERTPVTPPRNINDGEPCPICLMPPHYLLITNCGHGFCGEFSIY</sequence>
<accession>A0A6S7JBZ1</accession>
<evidence type="ECO:0000313" key="2">
    <source>
        <dbReference type="Proteomes" id="UP001152795"/>
    </source>
</evidence>
<proteinExistence type="predicted"/>